<organism evidence="1 2">
    <name type="scientific">Aureimonas glaciei</name>
    <dbReference type="NCBI Taxonomy" id="1776957"/>
    <lineage>
        <taxon>Bacteria</taxon>
        <taxon>Pseudomonadati</taxon>
        <taxon>Pseudomonadota</taxon>
        <taxon>Alphaproteobacteria</taxon>
        <taxon>Hyphomicrobiales</taxon>
        <taxon>Aurantimonadaceae</taxon>
        <taxon>Aureimonas</taxon>
    </lineage>
</organism>
<dbReference type="AlphaFoldDB" id="A0A917DGX6"/>
<protein>
    <submittedName>
        <fullName evidence="1">Uncharacterized protein</fullName>
    </submittedName>
</protein>
<keyword evidence="2" id="KW-1185">Reference proteome</keyword>
<sequence length="72" mass="8197">MFNIYHHRSDRSIVCVTRAVGVMPRFLNESWEYEGRVNALRTETPIYDSDCAAAAIRRSGYYLYATDCVSAG</sequence>
<dbReference type="RefSeq" id="WP_188854588.1">
    <property type="nucleotide sequence ID" value="NZ_BMJJ01000013.1"/>
</dbReference>
<reference evidence="1" key="2">
    <citation type="submission" date="2020-09" db="EMBL/GenBank/DDBJ databases">
        <authorList>
            <person name="Sun Q."/>
            <person name="Zhou Y."/>
        </authorList>
    </citation>
    <scope>NUCLEOTIDE SEQUENCE</scope>
    <source>
        <strain evidence="1">CGMCC 1.15493</strain>
    </source>
</reference>
<name>A0A917DGX6_9HYPH</name>
<dbReference type="EMBL" id="BMJJ01000013">
    <property type="protein sequence ID" value="GGD36044.1"/>
    <property type="molecule type" value="Genomic_DNA"/>
</dbReference>
<reference evidence="1" key="1">
    <citation type="journal article" date="2014" name="Int. J. Syst. Evol. Microbiol.">
        <title>Complete genome sequence of Corynebacterium casei LMG S-19264T (=DSM 44701T), isolated from a smear-ripened cheese.</title>
        <authorList>
            <consortium name="US DOE Joint Genome Institute (JGI-PGF)"/>
            <person name="Walter F."/>
            <person name="Albersmeier A."/>
            <person name="Kalinowski J."/>
            <person name="Ruckert C."/>
        </authorList>
    </citation>
    <scope>NUCLEOTIDE SEQUENCE</scope>
    <source>
        <strain evidence="1">CGMCC 1.15493</strain>
    </source>
</reference>
<proteinExistence type="predicted"/>
<gene>
    <name evidence="1" type="ORF">GCM10011335_43780</name>
</gene>
<accession>A0A917DGX6</accession>
<evidence type="ECO:0000313" key="2">
    <source>
        <dbReference type="Proteomes" id="UP000613160"/>
    </source>
</evidence>
<evidence type="ECO:0000313" key="1">
    <source>
        <dbReference type="EMBL" id="GGD36044.1"/>
    </source>
</evidence>
<comment type="caution">
    <text evidence="1">The sequence shown here is derived from an EMBL/GenBank/DDBJ whole genome shotgun (WGS) entry which is preliminary data.</text>
</comment>
<dbReference type="Proteomes" id="UP000613160">
    <property type="component" value="Unassembled WGS sequence"/>
</dbReference>